<keyword evidence="2" id="KW-1185">Reference proteome</keyword>
<proteinExistence type="predicted"/>
<dbReference type="EMBL" id="CP042301">
    <property type="protein sequence ID" value="QDY99197.1"/>
    <property type="molecule type" value="Genomic_DNA"/>
</dbReference>
<sequence length="178" mass="19868">MKTSPRVYLTGASCAGVSTLGAALAERFAVQHLDVDDFYWMPTDPPYTTKRPPADRVRLIEARQGTDGWVLTGSFDGWGDALTRHAVLIVFVDTPTPVRIERLKARELDRHGGRILPGGDMHEAHLAFRTWASRYDDPTFEGRNRARHEAWLAAQHVPVVRVDGSRPVADLVAQLMAR</sequence>
<dbReference type="AlphaFoldDB" id="A0A5B8KUH6"/>
<dbReference type="InterPro" id="IPR027417">
    <property type="entry name" value="P-loop_NTPase"/>
</dbReference>
<evidence type="ECO:0000313" key="1">
    <source>
        <dbReference type="EMBL" id="QDY99197.1"/>
    </source>
</evidence>
<dbReference type="SUPFAM" id="SSF52540">
    <property type="entry name" value="P-loop containing nucleoside triphosphate hydrolases"/>
    <property type="match status" value="1"/>
</dbReference>
<dbReference type="Gene3D" id="3.40.50.300">
    <property type="entry name" value="P-loop containing nucleotide triphosphate hydrolases"/>
    <property type="match status" value="1"/>
</dbReference>
<protein>
    <submittedName>
        <fullName evidence="1">Adenylate kinase</fullName>
    </submittedName>
</protein>
<reference evidence="1" key="1">
    <citation type="submission" date="2020-04" db="EMBL/GenBank/DDBJ databases">
        <title>Nitratireductor sp. nov. isolated from mangrove soil.</title>
        <authorList>
            <person name="Ye Y."/>
        </authorList>
    </citation>
    <scope>NUCLEOTIDE SEQUENCE</scope>
    <source>
        <strain evidence="1">SY7</strain>
    </source>
</reference>
<dbReference type="GO" id="GO:0016301">
    <property type="term" value="F:kinase activity"/>
    <property type="evidence" value="ECO:0007669"/>
    <property type="project" value="UniProtKB-KW"/>
</dbReference>
<dbReference type="NCBIfam" id="NF004861">
    <property type="entry name" value="PRK06217.1"/>
    <property type="match status" value="1"/>
</dbReference>
<accession>A0A5B8KUH6</accession>
<dbReference type="OrthoDB" id="5508973at2"/>
<dbReference type="InterPro" id="IPR052922">
    <property type="entry name" value="Cytidylate_Kinase-2"/>
</dbReference>
<dbReference type="RefSeq" id="WP_146297847.1">
    <property type="nucleotide sequence ID" value="NZ_CP042301.2"/>
</dbReference>
<organism evidence="1 2">
    <name type="scientific">Nitratireductor mangrovi</name>
    <dbReference type="NCBI Taxonomy" id="2599600"/>
    <lineage>
        <taxon>Bacteria</taxon>
        <taxon>Pseudomonadati</taxon>
        <taxon>Pseudomonadota</taxon>
        <taxon>Alphaproteobacteria</taxon>
        <taxon>Hyphomicrobiales</taxon>
        <taxon>Phyllobacteriaceae</taxon>
        <taxon>Nitratireductor</taxon>
    </lineage>
</organism>
<dbReference type="KEGG" id="niy:FQ775_01775"/>
<name>A0A5B8KUH6_9HYPH</name>
<dbReference type="PANTHER" id="PTHR37816">
    <property type="entry name" value="YALI0E33011P"/>
    <property type="match status" value="1"/>
</dbReference>
<evidence type="ECO:0000313" key="2">
    <source>
        <dbReference type="Proteomes" id="UP000321389"/>
    </source>
</evidence>
<keyword evidence="1" id="KW-0808">Transferase</keyword>
<dbReference type="PANTHER" id="PTHR37816:SF2">
    <property type="entry name" value="DNA TOPOLOGY MODULATION PROTEIN FLAR-RELATED PROTEIN"/>
    <property type="match status" value="1"/>
</dbReference>
<keyword evidence="1" id="KW-0418">Kinase</keyword>
<gene>
    <name evidence="1" type="ORF">FQ775_01775</name>
</gene>
<dbReference type="Proteomes" id="UP000321389">
    <property type="component" value="Chromosome"/>
</dbReference>